<accession>A0ABP9X1Q3</accession>
<comment type="caution">
    <text evidence="1">The sequence shown here is derived from an EMBL/GenBank/DDBJ whole genome shotgun (WGS) entry which is preliminary data.</text>
</comment>
<evidence type="ECO:0008006" key="3">
    <source>
        <dbReference type="Google" id="ProtNLM"/>
    </source>
</evidence>
<protein>
    <recommendedName>
        <fullName evidence="3">DUF3301 domain-containing protein</fullName>
    </recommendedName>
</protein>
<keyword evidence="2" id="KW-1185">Reference proteome</keyword>
<dbReference type="EMBL" id="BAABRU010000008">
    <property type="protein sequence ID" value="GAA5528756.1"/>
    <property type="molecule type" value="Genomic_DNA"/>
</dbReference>
<evidence type="ECO:0000313" key="2">
    <source>
        <dbReference type="Proteomes" id="UP001428290"/>
    </source>
</evidence>
<proteinExistence type="predicted"/>
<reference evidence="1 2" key="1">
    <citation type="submission" date="2024-02" db="EMBL/GenBank/DDBJ databases">
        <title>Herpetosiphon gulosus NBRC 112829.</title>
        <authorList>
            <person name="Ichikawa N."/>
            <person name="Katano-Makiyama Y."/>
            <person name="Hidaka K."/>
        </authorList>
    </citation>
    <scope>NUCLEOTIDE SEQUENCE [LARGE SCALE GENOMIC DNA]</scope>
    <source>
        <strain evidence="1 2">NBRC 112829</strain>
    </source>
</reference>
<organism evidence="1 2">
    <name type="scientific">Herpetosiphon gulosus</name>
    <dbReference type="NCBI Taxonomy" id="1973496"/>
    <lineage>
        <taxon>Bacteria</taxon>
        <taxon>Bacillati</taxon>
        <taxon>Chloroflexota</taxon>
        <taxon>Chloroflexia</taxon>
        <taxon>Herpetosiphonales</taxon>
        <taxon>Herpetosiphonaceae</taxon>
        <taxon>Herpetosiphon</taxon>
    </lineage>
</organism>
<evidence type="ECO:0000313" key="1">
    <source>
        <dbReference type="EMBL" id="GAA5528756.1"/>
    </source>
</evidence>
<gene>
    <name evidence="1" type="ORF">Hgul01_02558</name>
</gene>
<dbReference type="Proteomes" id="UP001428290">
    <property type="component" value="Unassembled WGS sequence"/>
</dbReference>
<sequence>MLYVVPFMLGLIAVLGLYLSIKQSQAIKQLIKAWAEEHQYQIISQRRCYLDFGPFDGRDRRQNQVFLLDILNEQGAQRQAWVCCYAPYFEIEYIECEAVVV</sequence>
<name>A0ABP9X1Q3_9CHLR</name>
<dbReference type="RefSeq" id="WP_345722370.1">
    <property type="nucleotide sequence ID" value="NZ_BAABRU010000008.1"/>
</dbReference>